<evidence type="ECO:0000256" key="1">
    <source>
        <dbReference type="SAM" id="SignalP"/>
    </source>
</evidence>
<evidence type="ECO:0000259" key="2">
    <source>
        <dbReference type="Pfam" id="PF00188"/>
    </source>
</evidence>
<sequence length="150" mass="16618">MFSLRTNMKSVSTAALAATVMIAPAQAAHAFNCADYHVANVVNATNEYRVSNGLDKVDCDDELTAESQEWAETMRKADNGKGDHTFHDENTYAAENVAWGNGKRTPQWAADQWYNSPGHRANMLDPEASMIGVGWVEDSKKGTYAVQRFW</sequence>
<keyword evidence="1" id="KW-0732">Signal</keyword>
<dbReference type="InterPro" id="IPR014044">
    <property type="entry name" value="CAP_dom"/>
</dbReference>
<dbReference type="InterPro" id="IPR035940">
    <property type="entry name" value="CAP_sf"/>
</dbReference>
<dbReference type="EMBL" id="JBAHVJ010000001">
    <property type="protein sequence ID" value="MEJ4098869.1"/>
    <property type="molecule type" value="Genomic_DNA"/>
</dbReference>
<dbReference type="Gene3D" id="3.40.33.10">
    <property type="entry name" value="CAP"/>
    <property type="match status" value="1"/>
</dbReference>
<comment type="caution">
    <text evidence="3">The sequence shown here is derived from an EMBL/GenBank/DDBJ whole genome shotgun (WGS) entry which is preliminary data.</text>
</comment>
<proteinExistence type="predicted"/>
<keyword evidence="4" id="KW-1185">Reference proteome</keyword>
<organism evidence="3 4">
    <name type="scientific">Corynebacterium mastitidis</name>
    <dbReference type="NCBI Taxonomy" id="161890"/>
    <lineage>
        <taxon>Bacteria</taxon>
        <taxon>Bacillati</taxon>
        <taxon>Actinomycetota</taxon>
        <taxon>Actinomycetes</taxon>
        <taxon>Mycobacteriales</taxon>
        <taxon>Corynebacteriaceae</taxon>
        <taxon>Corynebacterium</taxon>
    </lineage>
</organism>
<dbReference type="SUPFAM" id="SSF55797">
    <property type="entry name" value="PR-1-like"/>
    <property type="match status" value="1"/>
</dbReference>
<feature type="chain" id="PRO_5045058605" evidence="1">
    <location>
        <begin position="28"/>
        <end position="150"/>
    </location>
</feature>
<evidence type="ECO:0000313" key="3">
    <source>
        <dbReference type="EMBL" id="MEJ4098869.1"/>
    </source>
</evidence>
<dbReference type="RefSeq" id="WP_337889492.1">
    <property type="nucleotide sequence ID" value="NZ_JBAHVI010000002.1"/>
</dbReference>
<feature type="domain" description="SCP" evidence="2">
    <location>
        <begin position="42"/>
        <end position="149"/>
    </location>
</feature>
<dbReference type="CDD" id="cd05379">
    <property type="entry name" value="CAP_bacterial"/>
    <property type="match status" value="1"/>
</dbReference>
<protein>
    <submittedName>
        <fullName evidence="3">CAP domain-containing protein</fullName>
    </submittedName>
</protein>
<dbReference type="PANTHER" id="PTHR31157">
    <property type="entry name" value="SCP DOMAIN-CONTAINING PROTEIN"/>
    <property type="match status" value="1"/>
</dbReference>
<dbReference type="PANTHER" id="PTHR31157:SF1">
    <property type="entry name" value="SCP DOMAIN-CONTAINING PROTEIN"/>
    <property type="match status" value="1"/>
</dbReference>
<evidence type="ECO:0000313" key="4">
    <source>
        <dbReference type="Proteomes" id="UP001359781"/>
    </source>
</evidence>
<dbReference type="Pfam" id="PF00188">
    <property type="entry name" value="CAP"/>
    <property type="match status" value="1"/>
</dbReference>
<feature type="signal peptide" evidence="1">
    <location>
        <begin position="1"/>
        <end position="27"/>
    </location>
</feature>
<reference evidence="3 4" key="1">
    <citation type="submission" date="2024-02" db="EMBL/GenBank/DDBJ databases">
        <title>Whole genome sequencing and characterization of Corynebacterium isolated from the ocular surface of dry eye disease sufferers.</title>
        <authorList>
            <person name="Naqvi M."/>
        </authorList>
    </citation>
    <scope>NUCLEOTIDE SEQUENCE [LARGE SCALE GENOMIC DNA]</scope>
    <source>
        <strain evidence="3 4">PCRF</strain>
    </source>
</reference>
<gene>
    <name evidence="3" type="ORF">V5S96_00595</name>
</gene>
<accession>A0ABU8NV60</accession>
<name>A0ABU8NV60_9CORY</name>
<dbReference type="Proteomes" id="UP001359781">
    <property type="component" value="Unassembled WGS sequence"/>
</dbReference>